<comment type="caution">
    <text evidence="2">The sequence shown here is derived from an EMBL/GenBank/DDBJ whole genome shotgun (WGS) entry which is preliminary data.</text>
</comment>
<gene>
    <name evidence="2" type="ORF">EZS28_037750</name>
</gene>
<proteinExistence type="predicted"/>
<reference evidence="2 3" key="1">
    <citation type="submission" date="2019-03" db="EMBL/GenBank/DDBJ databases">
        <title>Single cell metagenomics reveals metabolic interactions within the superorganism composed of flagellate Streblomastix strix and complex community of Bacteroidetes bacteria on its surface.</title>
        <authorList>
            <person name="Treitli S.C."/>
            <person name="Kolisko M."/>
            <person name="Husnik F."/>
            <person name="Keeling P."/>
            <person name="Hampl V."/>
        </authorList>
    </citation>
    <scope>NUCLEOTIDE SEQUENCE [LARGE SCALE GENOMIC DNA]</scope>
    <source>
        <strain evidence="2">ST1C</strain>
    </source>
</reference>
<dbReference type="AlphaFoldDB" id="A0A5J4U9Z1"/>
<sequence>MKHYPVSEGDEDNNWLPPSFLISSLYCDTIVTPIWSVHEQASDIWGGHFSKISKNSIKPEPSGPGLFVNFYTKVHYKGTNFNFYRTTVDGGRDRKVSLGQATANATGHRTTISSEVGGQ</sequence>
<feature type="region of interest" description="Disordered" evidence="1">
    <location>
        <begin position="99"/>
        <end position="119"/>
    </location>
</feature>
<name>A0A5J4U9Z1_9EUKA</name>
<dbReference type="EMBL" id="SNRW01019064">
    <property type="protein sequence ID" value="KAA6366722.1"/>
    <property type="molecule type" value="Genomic_DNA"/>
</dbReference>
<evidence type="ECO:0000256" key="1">
    <source>
        <dbReference type="SAM" id="MobiDB-lite"/>
    </source>
</evidence>
<protein>
    <submittedName>
        <fullName evidence="2">Uncharacterized protein</fullName>
    </submittedName>
</protein>
<evidence type="ECO:0000313" key="2">
    <source>
        <dbReference type="EMBL" id="KAA6366722.1"/>
    </source>
</evidence>
<organism evidence="2 3">
    <name type="scientific">Streblomastix strix</name>
    <dbReference type="NCBI Taxonomy" id="222440"/>
    <lineage>
        <taxon>Eukaryota</taxon>
        <taxon>Metamonada</taxon>
        <taxon>Preaxostyla</taxon>
        <taxon>Oxymonadida</taxon>
        <taxon>Streblomastigidae</taxon>
        <taxon>Streblomastix</taxon>
    </lineage>
</organism>
<dbReference type="Proteomes" id="UP000324800">
    <property type="component" value="Unassembled WGS sequence"/>
</dbReference>
<evidence type="ECO:0000313" key="3">
    <source>
        <dbReference type="Proteomes" id="UP000324800"/>
    </source>
</evidence>
<accession>A0A5J4U9Z1</accession>